<keyword evidence="1" id="KW-0732">Signal</keyword>
<evidence type="ECO:0008006" key="4">
    <source>
        <dbReference type="Google" id="ProtNLM"/>
    </source>
</evidence>
<protein>
    <recommendedName>
        <fullName evidence="4">Secreted protein</fullName>
    </recommendedName>
</protein>
<sequence>MRRILTAFGLSAALITVAPPVPSVAQAKPPCDQEWDAVPGDHRDGQVRVWRDVHCKNMLGHAFGDDRDWGDGTGEIKSASNVVSSVMNNGNLGGYDVVAFYDYTAYDWRYGYTCLKPGQFYADSLENDEFTMRTADPGKGKIYSANDAISSHKWVTQGDCTNFLDGGN</sequence>
<feature type="signal peptide" evidence="1">
    <location>
        <begin position="1"/>
        <end position="27"/>
    </location>
</feature>
<accession>A0ABW1DFN1</accession>
<feature type="chain" id="PRO_5046242639" description="Secreted protein" evidence="1">
    <location>
        <begin position="28"/>
        <end position="168"/>
    </location>
</feature>
<reference evidence="3" key="1">
    <citation type="journal article" date="2019" name="Int. J. Syst. Evol. Microbiol.">
        <title>The Global Catalogue of Microorganisms (GCM) 10K type strain sequencing project: providing services to taxonomists for standard genome sequencing and annotation.</title>
        <authorList>
            <consortium name="The Broad Institute Genomics Platform"/>
            <consortium name="The Broad Institute Genome Sequencing Center for Infectious Disease"/>
            <person name="Wu L."/>
            <person name="Ma J."/>
        </authorList>
    </citation>
    <scope>NUCLEOTIDE SEQUENCE [LARGE SCALE GENOMIC DNA]</scope>
    <source>
        <strain evidence="3">CCUG 53903</strain>
    </source>
</reference>
<keyword evidence="3" id="KW-1185">Reference proteome</keyword>
<comment type="caution">
    <text evidence="2">The sequence shown here is derived from an EMBL/GenBank/DDBJ whole genome shotgun (WGS) entry which is preliminary data.</text>
</comment>
<evidence type="ECO:0000313" key="2">
    <source>
        <dbReference type="EMBL" id="MFC5835840.1"/>
    </source>
</evidence>
<dbReference type="RefSeq" id="WP_379525248.1">
    <property type="nucleotide sequence ID" value="NZ_JBHSPA010000136.1"/>
</dbReference>
<dbReference type="Proteomes" id="UP001596058">
    <property type="component" value="Unassembled WGS sequence"/>
</dbReference>
<organism evidence="2 3">
    <name type="scientific">Nonomuraea insulae</name>
    <dbReference type="NCBI Taxonomy" id="1616787"/>
    <lineage>
        <taxon>Bacteria</taxon>
        <taxon>Bacillati</taxon>
        <taxon>Actinomycetota</taxon>
        <taxon>Actinomycetes</taxon>
        <taxon>Streptosporangiales</taxon>
        <taxon>Streptosporangiaceae</taxon>
        <taxon>Nonomuraea</taxon>
    </lineage>
</organism>
<dbReference type="EMBL" id="JBHSPA010000136">
    <property type="protein sequence ID" value="MFC5835840.1"/>
    <property type="molecule type" value="Genomic_DNA"/>
</dbReference>
<evidence type="ECO:0000256" key="1">
    <source>
        <dbReference type="SAM" id="SignalP"/>
    </source>
</evidence>
<evidence type="ECO:0000313" key="3">
    <source>
        <dbReference type="Proteomes" id="UP001596058"/>
    </source>
</evidence>
<proteinExistence type="predicted"/>
<gene>
    <name evidence="2" type="ORF">ACFPZ3_69515</name>
</gene>
<name>A0ABW1DFN1_9ACTN</name>